<sequence>MQLTRITLLATTILAATVLGNTVIAHATINEDGVTGKTTAKFNVEKGGADTLQLLAVPANLDFKSANLADLILRDTNSLPMDLAASANPTITVQDYRGTGSKWHLNGNVSSFTNDKNSSSQVTGKITLAGSAHLANATTENENVDFKSSVIGSADSEVWSSETAKTNGIDQATVTLGQGTQLDLTNKKGLQDGTYTGTITWTLGNDQSSTVSQG</sequence>
<dbReference type="AlphaFoldDB" id="A0A0R1RQJ9"/>
<evidence type="ECO:0000313" key="4">
    <source>
        <dbReference type="Proteomes" id="UP000051264"/>
    </source>
</evidence>
<evidence type="ECO:0000259" key="2">
    <source>
        <dbReference type="Pfam" id="PF13731"/>
    </source>
</evidence>
<dbReference type="InterPro" id="IPR027994">
    <property type="entry name" value="WxL_dom"/>
</dbReference>
<name>A0A0R1RQJ9_9LACO</name>
<dbReference type="PATRIC" id="fig|1423747.3.peg.1652"/>
<dbReference type="EMBL" id="AZEX01000045">
    <property type="protein sequence ID" value="KRL59536.1"/>
    <property type="molecule type" value="Genomic_DNA"/>
</dbReference>
<gene>
    <name evidence="3" type="ORF">FC69_GL001624</name>
</gene>
<dbReference type="Proteomes" id="UP000051264">
    <property type="component" value="Unassembled WGS sequence"/>
</dbReference>
<dbReference type="RefSeq" id="WP_025083556.1">
    <property type="nucleotide sequence ID" value="NZ_AZEX01000045.1"/>
</dbReference>
<accession>A0A0R1RQJ9</accession>
<feature type="domain" description="WxL" evidence="2">
    <location>
        <begin position="45"/>
        <end position="204"/>
    </location>
</feature>
<feature type="chain" id="PRO_5006410134" description="WxL domain-containing protein" evidence="1">
    <location>
        <begin position="28"/>
        <end position="214"/>
    </location>
</feature>
<feature type="signal peptide" evidence="1">
    <location>
        <begin position="1"/>
        <end position="27"/>
    </location>
</feature>
<protein>
    <recommendedName>
        <fullName evidence="2">WxL domain-containing protein</fullName>
    </recommendedName>
</protein>
<dbReference type="Pfam" id="PF13731">
    <property type="entry name" value="WxL"/>
    <property type="match status" value="1"/>
</dbReference>
<organism evidence="3 4">
    <name type="scientific">Latilactobacillus fuchuensis DSM 14340 = JCM 11249</name>
    <dbReference type="NCBI Taxonomy" id="1423747"/>
    <lineage>
        <taxon>Bacteria</taxon>
        <taxon>Bacillati</taxon>
        <taxon>Bacillota</taxon>
        <taxon>Bacilli</taxon>
        <taxon>Lactobacillales</taxon>
        <taxon>Lactobacillaceae</taxon>
        <taxon>Latilactobacillus</taxon>
    </lineage>
</organism>
<dbReference type="STRING" id="1423747.FC69_GL001624"/>
<comment type="caution">
    <text evidence="3">The sequence shown here is derived from an EMBL/GenBank/DDBJ whole genome shotgun (WGS) entry which is preliminary data.</text>
</comment>
<reference evidence="3 4" key="1">
    <citation type="journal article" date="2015" name="Genome Announc.">
        <title>Expanding the biotechnology potential of lactobacilli through comparative genomics of 213 strains and associated genera.</title>
        <authorList>
            <person name="Sun Z."/>
            <person name="Harris H.M."/>
            <person name="McCann A."/>
            <person name="Guo C."/>
            <person name="Argimon S."/>
            <person name="Zhang W."/>
            <person name="Yang X."/>
            <person name="Jeffery I.B."/>
            <person name="Cooney J.C."/>
            <person name="Kagawa T.F."/>
            <person name="Liu W."/>
            <person name="Song Y."/>
            <person name="Salvetti E."/>
            <person name="Wrobel A."/>
            <person name="Rasinkangas P."/>
            <person name="Parkhill J."/>
            <person name="Rea M.C."/>
            <person name="O'Sullivan O."/>
            <person name="Ritari J."/>
            <person name="Douillard F.P."/>
            <person name="Paul Ross R."/>
            <person name="Yang R."/>
            <person name="Briner A.E."/>
            <person name="Felis G.E."/>
            <person name="de Vos W.M."/>
            <person name="Barrangou R."/>
            <person name="Klaenhammer T.R."/>
            <person name="Caufield P.W."/>
            <person name="Cui Y."/>
            <person name="Zhang H."/>
            <person name="O'Toole P.W."/>
        </authorList>
    </citation>
    <scope>NUCLEOTIDE SEQUENCE [LARGE SCALE GENOMIC DNA]</scope>
    <source>
        <strain evidence="3 4">DSM 14340</strain>
    </source>
</reference>
<proteinExistence type="predicted"/>
<evidence type="ECO:0000256" key="1">
    <source>
        <dbReference type="SAM" id="SignalP"/>
    </source>
</evidence>
<evidence type="ECO:0000313" key="3">
    <source>
        <dbReference type="EMBL" id="KRL59536.1"/>
    </source>
</evidence>
<dbReference type="OrthoDB" id="2322791at2"/>
<keyword evidence="1" id="KW-0732">Signal</keyword>